<evidence type="ECO:0000313" key="10">
    <source>
        <dbReference type="Proteomes" id="UP001642487"/>
    </source>
</evidence>
<feature type="non-terminal residue" evidence="9">
    <location>
        <position position="1"/>
    </location>
</feature>
<keyword evidence="6" id="KW-0539">Nucleus</keyword>
<proteinExistence type="inferred from homology"/>
<feature type="compositionally biased region" description="Polar residues" evidence="7">
    <location>
        <begin position="201"/>
        <end position="218"/>
    </location>
</feature>
<sequence>QFSFSKNSFAQSFVCIGKLHEESAVLNQHSEAIRGSSCVCLCNFVDVKTTNPSSASEPIFATCFPLPPSPLSHRISFRFQTFLPIPGLLAKISGSDWKRVASEVMSSSYPVLPKPFEDKYPKLPLSFQGSSQSEAMRHPIPRQAPPLVSNSATVGHLFSSSSGFRNDFPLMQPLSQERNAQFSPFISRSANDESLLPPHGSSRSEVQSTMVTSSNLNENNASWSADTLQDLLDFSENVPDQNGQEQSMAGVLMSDDQAKRIDFPDWADQFISVDDALEPNWSEIFSDANAGDPKPEVLKSSSADFHAAQNQTNQVDSVPTAEFHSVSNSLSTSTTRPRMRWTPELHEAFVEAVNKLGGSENATPKGVLKLMNVEGLTIYHVKSHLQKYRTARYKPESSEGSSGKKINPIEEMKTLDLKTSMGITEALRLQMEVQKRLHEQLEIQRNLQLRIEEQGKYLQEMFEHQRKMENKLKTSSSILENMPRADDQPENAEQGHVAAGMNTENAGGAREDGLPAASRKHKGHESEAIESGEGNSSSPDAKRAKSDATAL</sequence>
<feature type="domain" description="HTH myb-type" evidence="8">
    <location>
        <begin position="333"/>
        <end position="393"/>
    </location>
</feature>
<feature type="region of interest" description="Disordered" evidence="7">
    <location>
        <begin position="482"/>
        <end position="551"/>
    </location>
</feature>
<feature type="region of interest" description="Disordered" evidence="7">
    <location>
        <begin position="190"/>
        <end position="218"/>
    </location>
</feature>
<evidence type="ECO:0000256" key="4">
    <source>
        <dbReference type="ARBA" id="ARBA00023054"/>
    </source>
</evidence>
<protein>
    <recommendedName>
        <fullName evidence="8">HTH myb-type domain-containing protein</fullName>
    </recommendedName>
</protein>
<evidence type="ECO:0000256" key="3">
    <source>
        <dbReference type="ARBA" id="ARBA00023015"/>
    </source>
</evidence>
<dbReference type="InterPro" id="IPR009057">
    <property type="entry name" value="Homeodomain-like_sf"/>
</dbReference>
<evidence type="ECO:0000259" key="8">
    <source>
        <dbReference type="PROSITE" id="PS51294"/>
    </source>
</evidence>
<evidence type="ECO:0000256" key="1">
    <source>
        <dbReference type="ARBA" id="ARBA00004123"/>
    </source>
</evidence>
<evidence type="ECO:0000256" key="2">
    <source>
        <dbReference type="ARBA" id="ARBA00006783"/>
    </source>
</evidence>
<dbReference type="Proteomes" id="UP001642487">
    <property type="component" value="Chromosome 8"/>
</dbReference>
<dbReference type="PROSITE" id="PS51294">
    <property type="entry name" value="HTH_MYB"/>
    <property type="match status" value="1"/>
</dbReference>
<evidence type="ECO:0000256" key="7">
    <source>
        <dbReference type="SAM" id="MobiDB-lite"/>
    </source>
</evidence>
<dbReference type="SUPFAM" id="SSF46689">
    <property type="entry name" value="Homeodomain-like"/>
    <property type="match status" value="1"/>
</dbReference>
<evidence type="ECO:0000256" key="6">
    <source>
        <dbReference type="ARBA" id="ARBA00023242"/>
    </source>
</evidence>
<keyword evidence="4" id="KW-0175">Coiled coil</keyword>
<comment type="subcellular location">
    <subcellularLocation>
        <location evidence="1">Nucleus</location>
    </subcellularLocation>
</comment>
<gene>
    <name evidence="9" type="ORF">CITCOLO1_LOCUS20163</name>
</gene>
<organism evidence="9 10">
    <name type="scientific">Citrullus colocynthis</name>
    <name type="common">colocynth</name>
    <dbReference type="NCBI Taxonomy" id="252529"/>
    <lineage>
        <taxon>Eukaryota</taxon>
        <taxon>Viridiplantae</taxon>
        <taxon>Streptophyta</taxon>
        <taxon>Embryophyta</taxon>
        <taxon>Tracheophyta</taxon>
        <taxon>Spermatophyta</taxon>
        <taxon>Magnoliopsida</taxon>
        <taxon>eudicotyledons</taxon>
        <taxon>Gunneridae</taxon>
        <taxon>Pentapetalae</taxon>
        <taxon>rosids</taxon>
        <taxon>fabids</taxon>
        <taxon>Cucurbitales</taxon>
        <taxon>Cucurbitaceae</taxon>
        <taxon>Benincaseae</taxon>
        <taxon>Citrullus</taxon>
    </lineage>
</organism>
<dbReference type="PANTHER" id="PTHR31499:SF80">
    <property type="entry name" value="HTH MYB-TYPE DOMAIN-CONTAINING PROTEIN"/>
    <property type="match status" value="1"/>
</dbReference>
<evidence type="ECO:0000313" key="9">
    <source>
        <dbReference type="EMBL" id="CAK9327774.1"/>
    </source>
</evidence>
<dbReference type="Pfam" id="PF00249">
    <property type="entry name" value="Myb_DNA-binding"/>
    <property type="match status" value="1"/>
</dbReference>
<dbReference type="Gene3D" id="1.10.10.60">
    <property type="entry name" value="Homeodomain-like"/>
    <property type="match status" value="1"/>
</dbReference>
<name>A0ABP0Z5H8_9ROSI</name>
<keyword evidence="3" id="KW-0805">Transcription regulation</keyword>
<dbReference type="InterPro" id="IPR017930">
    <property type="entry name" value="Myb_dom"/>
</dbReference>
<dbReference type="InterPro" id="IPR025756">
    <property type="entry name" value="Myb_CC_LHEQLE"/>
</dbReference>
<dbReference type="InterPro" id="IPR046955">
    <property type="entry name" value="PHR1-like"/>
</dbReference>
<feature type="compositionally biased region" description="Polar residues" evidence="7">
    <location>
        <begin position="325"/>
        <end position="336"/>
    </location>
</feature>
<dbReference type="Pfam" id="PF14379">
    <property type="entry name" value="Myb_CC_LHEQLE"/>
    <property type="match status" value="1"/>
</dbReference>
<dbReference type="EMBL" id="OZ021742">
    <property type="protein sequence ID" value="CAK9327774.1"/>
    <property type="molecule type" value="Genomic_DNA"/>
</dbReference>
<reference evidence="9 10" key="1">
    <citation type="submission" date="2024-03" db="EMBL/GenBank/DDBJ databases">
        <authorList>
            <person name="Gkanogiannis A."/>
            <person name="Becerra Lopez-Lavalle L."/>
        </authorList>
    </citation>
    <scope>NUCLEOTIDE SEQUENCE [LARGE SCALE GENOMIC DNA]</scope>
</reference>
<dbReference type="PANTHER" id="PTHR31499">
    <property type="entry name" value="MYB FAMILY TRANSCRIPTION FACTOR PHL11"/>
    <property type="match status" value="1"/>
</dbReference>
<keyword evidence="10" id="KW-1185">Reference proteome</keyword>
<evidence type="ECO:0000256" key="5">
    <source>
        <dbReference type="ARBA" id="ARBA00023163"/>
    </source>
</evidence>
<dbReference type="InterPro" id="IPR006447">
    <property type="entry name" value="Myb_dom_plants"/>
</dbReference>
<feature type="compositionally biased region" description="Polar residues" evidence="7">
    <location>
        <begin position="308"/>
        <end position="317"/>
    </location>
</feature>
<feature type="compositionally biased region" description="Basic and acidic residues" evidence="7">
    <location>
        <begin position="540"/>
        <end position="551"/>
    </location>
</feature>
<feature type="region of interest" description="Disordered" evidence="7">
    <location>
        <begin position="308"/>
        <end position="337"/>
    </location>
</feature>
<dbReference type="NCBIfam" id="TIGR01557">
    <property type="entry name" value="myb_SHAQKYF"/>
    <property type="match status" value="1"/>
</dbReference>
<comment type="similarity">
    <text evidence="2">Belongs to the MYB-CC family.</text>
</comment>
<dbReference type="InterPro" id="IPR001005">
    <property type="entry name" value="SANT/Myb"/>
</dbReference>
<keyword evidence="5" id="KW-0804">Transcription</keyword>
<accession>A0ABP0Z5H8</accession>